<reference evidence="1 2" key="1">
    <citation type="submission" date="2019-12" db="EMBL/GenBank/DDBJ databases">
        <title>Neisseriaceae gen. nov. sp. Genome sequencing and assembly.</title>
        <authorList>
            <person name="Liu Z."/>
            <person name="Li A."/>
        </authorList>
    </citation>
    <scope>NUCLEOTIDE SEQUENCE [LARGE SCALE GENOMIC DNA]</scope>
    <source>
        <strain evidence="1 2">B2N2-7</strain>
    </source>
</reference>
<dbReference type="Proteomes" id="UP000467214">
    <property type="component" value="Unassembled WGS sequence"/>
</dbReference>
<protein>
    <submittedName>
        <fullName evidence="1">Uncharacterized protein</fullName>
    </submittedName>
</protein>
<dbReference type="AlphaFoldDB" id="A0A845BNH3"/>
<keyword evidence="2" id="KW-1185">Reference proteome</keyword>
<gene>
    <name evidence="1" type="ORF">GQF02_12675</name>
</gene>
<accession>A0A845BNH3</accession>
<evidence type="ECO:0000313" key="2">
    <source>
        <dbReference type="Proteomes" id="UP000467214"/>
    </source>
</evidence>
<dbReference type="PROSITE" id="PS51257">
    <property type="entry name" value="PROKAR_LIPOPROTEIN"/>
    <property type="match status" value="1"/>
</dbReference>
<dbReference type="EMBL" id="WSSB01000012">
    <property type="protein sequence ID" value="MXR37829.1"/>
    <property type="molecule type" value="Genomic_DNA"/>
</dbReference>
<dbReference type="RefSeq" id="WP_160797647.1">
    <property type="nucleotide sequence ID" value="NZ_WSSB01000012.1"/>
</dbReference>
<proteinExistence type="predicted"/>
<organism evidence="1 2">
    <name type="scientific">Craterilacuibacter sinensis</name>
    <dbReference type="NCBI Taxonomy" id="2686017"/>
    <lineage>
        <taxon>Bacteria</taxon>
        <taxon>Pseudomonadati</taxon>
        <taxon>Pseudomonadota</taxon>
        <taxon>Betaproteobacteria</taxon>
        <taxon>Neisseriales</taxon>
        <taxon>Neisseriaceae</taxon>
        <taxon>Craterilacuibacter</taxon>
    </lineage>
</organism>
<name>A0A845BNH3_9NEIS</name>
<evidence type="ECO:0000313" key="1">
    <source>
        <dbReference type="EMBL" id="MXR37829.1"/>
    </source>
</evidence>
<comment type="caution">
    <text evidence="1">The sequence shown here is derived from an EMBL/GenBank/DDBJ whole genome shotgun (WGS) entry which is preliminary data.</text>
</comment>
<sequence length="55" mass="5918">MKEPWQYLKSSTPLSAAGLGACERVGLLRRRSIAGELYRPLPGQGAPMVFGKNSA</sequence>